<reference evidence="2" key="1">
    <citation type="submission" date="2022-11" db="UniProtKB">
        <authorList>
            <consortium name="WormBaseParasite"/>
        </authorList>
    </citation>
    <scope>IDENTIFICATION</scope>
</reference>
<accession>A0AC34QYM9</accession>
<evidence type="ECO:0000313" key="2">
    <source>
        <dbReference type="WBParaSite" id="JU765_v2.g20443.t1"/>
    </source>
</evidence>
<dbReference type="Proteomes" id="UP000887576">
    <property type="component" value="Unplaced"/>
</dbReference>
<evidence type="ECO:0000313" key="1">
    <source>
        <dbReference type="Proteomes" id="UP000887576"/>
    </source>
</evidence>
<dbReference type="WBParaSite" id="JU765_v2.g20443.t1">
    <property type="protein sequence ID" value="JU765_v2.g20443.t1"/>
    <property type="gene ID" value="JU765_v2.g20443"/>
</dbReference>
<organism evidence="1 2">
    <name type="scientific">Panagrolaimus sp. JU765</name>
    <dbReference type="NCBI Taxonomy" id="591449"/>
    <lineage>
        <taxon>Eukaryota</taxon>
        <taxon>Metazoa</taxon>
        <taxon>Ecdysozoa</taxon>
        <taxon>Nematoda</taxon>
        <taxon>Chromadorea</taxon>
        <taxon>Rhabditida</taxon>
        <taxon>Tylenchina</taxon>
        <taxon>Panagrolaimomorpha</taxon>
        <taxon>Panagrolaimoidea</taxon>
        <taxon>Panagrolaimidae</taxon>
        <taxon>Panagrolaimus</taxon>
    </lineage>
</organism>
<protein>
    <submittedName>
        <fullName evidence="2">Protein kinase domain-containing protein</fullName>
    </submittedName>
</protein>
<sequence>MEHKTDEFNRSGKSRKPRATTPQQNLSRKVPIAGRSKEARPQGSARKPVQNEIIIAKATKTPYLPNGTVIHGKFKVEKMIGAGGFGQIYKAVDDVTRIAVAVKVVPTDHEPGRMILEQRVLISLRGYHHVPQLIASGNYDSYFYIVMEMLGRNLSDLKKKTKLKRFTIGTVLRVGQQALLGIKAVHDVGFLHRDVKPSNMCIGLDGMNRRTIYLVDFGMTRQYRNDKVGGFRKERAYAGFRGTMRYVSLTVHDRKEQGPVDDFWSLYYSIIELGEGSLPWRTMTEPEDIKEKKRTVTFEEMCRYIPRSVKDFARHLEELRYNQMPNYSLLTSVLQKAIPKDVSSETPFDWEDNSSLLKEVEKKTEEESS</sequence>
<proteinExistence type="predicted"/>
<name>A0AC34QYM9_9BILA</name>